<keyword evidence="7" id="KW-1185">Reference proteome</keyword>
<dbReference type="Pfam" id="PF13399">
    <property type="entry name" value="LytR_C"/>
    <property type="match status" value="1"/>
</dbReference>
<feature type="region of interest" description="Disordered" evidence="2">
    <location>
        <begin position="1"/>
        <end position="35"/>
    </location>
</feature>
<organism evidence="6 7">
    <name type="scientific">Streptomyces machairae</name>
    <dbReference type="NCBI Taxonomy" id="3134109"/>
    <lineage>
        <taxon>Bacteria</taxon>
        <taxon>Bacillati</taxon>
        <taxon>Actinomycetota</taxon>
        <taxon>Actinomycetes</taxon>
        <taxon>Kitasatosporales</taxon>
        <taxon>Streptomycetaceae</taxon>
        <taxon>Streptomyces</taxon>
    </lineage>
</organism>
<evidence type="ECO:0000256" key="3">
    <source>
        <dbReference type="SAM" id="Phobius"/>
    </source>
</evidence>
<dbReference type="Gene3D" id="3.30.70.2390">
    <property type="match status" value="1"/>
</dbReference>
<dbReference type="PANTHER" id="PTHR33392:SF6">
    <property type="entry name" value="POLYISOPRENYL-TEICHOIC ACID--PEPTIDOGLYCAN TEICHOIC ACID TRANSFERASE TAGU"/>
    <property type="match status" value="1"/>
</dbReference>
<name>A0ABU8UMB6_9ACTN</name>
<keyword evidence="3" id="KW-0472">Membrane</keyword>
<evidence type="ECO:0000259" key="5">
    <source>
        <dbReference type="Pfam" id="PF13399"/>
    </source>
</evidence>
<evidence type="ECO:0000313" key="7">
    <source>
        <dbReference type="Proteomes" id="UP001376459"/>
    </source>
</evidence>
<dbReference type="Proteomes" id="UP001376459">
    <property type="component" value="Unassembled WGS sequence"/>
</dbReference>
<dbReference type="InterPro" id="IPR004474">
    <property type="entry name" value="LytR_CpsA_psr"/>
</dbReference>
<feature type="domain" description="LytR/CpsA/Psr regulator C-terminal" evidence="5">
    <location>
        <begin position="394"/>
        <end position="486"/>
    </location>
</feature>
<feature type="domain" description="Cell envelope-related transcriptional attenuator" evidence="4">
    <location>
        <begin position="127"/>
        <end position="288"/>
    </location>
</feature>
<dbReference type="Gene3D" id="3.40.630.190">
    <property type="entry name" value="LCP protein"/>
    <property type="match status" value="1"/>
</dbReference>
<comment type="similarity">
    <text evidence="1">Belongs to the LytR/CpsA/Psr (LCP) family.</text>
</comment>
<dbReference type="NCBIfam" id="TIGR00350">
    <property type="entry name" value="lytR_cpsA_psr"/>
    <property type="match status" value="1"/>
</dbReference>
<comment type="caution">
    <text evidence="6">The sequence shown here is derived from an EMBL/GenBank/DDBJ whole genome shotgun (WGS) entry which is preliminary data.</text>
</comment>
<gene>
    <name evidence="6" type="ORF">WKI71_18150</name>
</gene>
<dbReference type="InterPro" id="IPR050922">
    <property type="entry name" value="LytR/CpsA/Psr_CW_biosynth"/>
</dbReference>
<dbReference type="Pfam" id="PF03816">
    <property type="entry name" value="LytR_cpsA_psr"/>
    <property type="match status" value="1"/>
</dbReference>
<feature type="compositionally biased region" description="Gly residues" evidence="2">
    <location>
        <begin position="18"/>
        <end position="27"/>
    </location>
</feature>
<dbReference type="PANTHER" id="PTHR33392">
    <property type="entry name" value="POLYISOPRENYL-TEICHOIC ACID--PEPTIDOGLYCAN TEICHOIC ACID TRANSFERASE TAGU"/>
    <property type="match status" value="1"/>
</dbReference>
<evidence type="ECO:0000313" key="6">
    <source>
        <dbReference type="EMBL" id="MEJ8669653.1"/>
    </source>
</evidence>
<dbReference type="InterPro" id="IPR027381">
    <property type="entry name" value="LytR/CpsA/Psr_C"/>
</dbReference>
<dbReference type="EMBL" id="JBBKAK010000001">
    <property type="protein sequence ID" value="MEJ8669653.1"/>
    <property type="molecule type" value="Genomic_DNA"/>
</dbReference>
<reference evidence="6 7" key="1">
    <citation type="submission" date="2024-03" db="EMBL/GenBank/DDBJ databases">
        <title>Novel Streptomyces species of biotechnological and ecological value are a feature of Machair soil.</title>
        <authorList>
            <person name="Prole J.R."/>
            <person name="Goodfellow M."/>
            <person name="Allenby N."/>
            <person name="Ward A.C."/>
        </authorList>
    </citation>
    <scope>NUCLEOTIDE SEQUENCE [LARGE SCALE GENOMIC DNA]</scope>
    <source>
        <strain evidence="6 7">MS1.AVA.1</strain>
    </source>
</reference>
<sequence>MSLTPRADQATPADQGGRHGGGGSGGRRGSDGRPRKRRVLRWSATVLAVVILGTAGAGYLYYQHLNGNLKKDDLNIGDAKDRAAETEANAAGQTPLNILLIGSDARDSKENQKLGGAKETFGGTPLADVQMLLHVSADRTNMSVVSMPRDTLVDIPKCTDPDSGDVYQARERAMTNQSLGRGGPGCTVATWEKLTDIHIDHFMMIDFSGVVSMADAIGGVPVCVNANIHSKDSQGHGSGLKLEKGTTYVKGEQALQWLRTRYGFEDGSDLARAKAQHQYMNSMVRELRKNAKLSNPGKLRALAEAATRALTVDPGLGTVAKLYDLAGELKQVPTSRITMTTMPNRYVGSRVEPTEDATKLFRLVREDIALDGKDKKKATEEKTSTDPAAADDEIAVQVQNGTRTDILAPAQGRATTVAGLLVDKGFTQAVADSSTTPTADTTLIRYPSADLEGDAQLLAKALGIPADAVERSTDVSGVTLVVGADWREGTAYKAPKQDDRTPDTAEALNASDTKACMKVDPGFTW</sequence>
<proteinExistence type="inferred from homology"/>
<protein>
    <submittedName>
        <fullName evidence="6">LCP family protein</fullName>
    </submittedName>
</protein>
<keyword evidence="3" id="KW-0812">Transmembrane</keyword>
<accession>A0ABU8UMB6</accession>
<keyword evidence="3" id="KW-1133">Transmembrane helix</keyword>
<feature type="transmembrane region" description="Helical" evidence="3">
    <location>
        <begin position="39"/>
        <end position="62"/>
    </location>
</feature>
<evidence type="ECO:0000259" key="4">
    <source>
        <dbReference type="Pfam" id="PF03816"/>
    </source>
</evidence>
<evidence type="ECO:0000256" key="2">
    <source>
        <dbReference type="SAM" id="MobiDB-lite"/>
    </source>
</evidence>
<evidence type="ECO:0000256" key="1">
    <source>
        <dbReference type="ARBA" id="ARBA00006068"/>
    </source>
</evidence>